<evidence type="ECO:0000313" key="1">
    <source>
        <dbReference type="EMBL" id="RZV36475.1"/>
    </source>
</evidence>
<protein>
    <submittedName>
        <fullName evidence="1">Uncharacterized protein</fullName>
    </submittedName>
</protein>
<organism evidence="1 2">
    <name type="scientific">Candidatus Acidulodesulfobacterium acidiphilum</name>
    <dbReference type="NCBI Taxonomy" id="2597224"/>
    <lineage>
        <taxon>Bacteria</taxon>
        <taxon>Deltaproteobacteria</taxon>
        <taxon>Candidatus Acidulodesulfobacterales</taxon>
        <taxon>Candidatus Acidulodesulfobacterium</taxon>
    </lineage>
</organism>
<dbReference type="EMBL" id="SHMQ01000066">
    <property type="protein sequence ID" value="RZV36475.1"/>
    <property type="molecule type" value="Genomic_DNA"/>
</dbReference>
<dbReference type="Proteomes" id="UP000322454">
    <property type="component" value="Unassembled WGS sequence"/>
</dbReference>
<proteinExistence type="predicted"/>
<comment type="caution">
    <text evidence="1">The sequence shown here is derived from an EMBL/GenBank/DDBJ whole genome shotgun (WGS) entry which is preliminary data.</text>
</comment>
<accession>A0A520X5V0</accession>
<dbReference type="AlphaFoldDB" id="A0A520X5V0"/>
<name>A0A520X5V0_9DELT</name>
<gene>
    <name evidence="1" type="ORF">EVJ48_10365</name>
</gene>
<sequence length="191" mass="21943">MIKKIMPGWLLVLLIALSIGVPKSNAMNMSNACGKKKMNMSNMPISKSVMMKMKKWMPDMMSFAPKLAFMPFFYKVYPGAHLIFNNRKILKLTPFQIRQEAMLVKEMENKAIPQFKILNGAKKEFYMEVNKNNPNPAKLMKYERTAGNAEIALSESMISVHLKATRILTPSQKILLRKIMINWPIVNVTYP</sequence>
<evidence type="ECO:0000313" key="2">
    <source>
        <dbReference type="Proteomes" id="UP000322454"/>
    </source>
</evidence>
<reference evidence="1 2" key="1">
    <citation type="submission" date="2019-01" db="EMBL/GenBank/DDBJ databases">
        <title>Insights into ecological role of a new deltaproteobacterial order Candidatus Sinidesulfobacterales (Sva0485) by metagenomics and metatranscriptomics.</title>
        <authorList>
            <person name="Tan S."/>
            <person name="Liu J."/>
            <person name="Fang Y."/>
            <person name="Hedlund B."/>
            <person name="Lian Z.-H."/>
            <person name="Huang L.-Y."/>
            <person name="Li J.-T."/>
            <person name="Huang L.-N."/>
            <person name="Li W.-J."/>
            <person name="Jiang H.-C."/>
            <person name="Dong H.-L."/>
            <person name="Shu W.-S."/>
        </authorList>
    </citation>
    <scope>NUCLEOTIDE SEQUENCE [LARGE SCALE GENOMIC DNA]</scope>
    <source>
        <strain evidence="1">AP4</strain>
    </source>
</reference>